<accession>A0A9W7AHG3</accession>
<feature type="domain" description="Ral GTPase-activating protein subunit alpha/beta N-terminal" evidence="4">
    <location>
        <begin position="130"/>
        <end position="248"/>
    </location>
</feature>
<dbReference type="SUPFAM" id="SSF111347">
    <property type="entry name" value="Rap/Ran-GAP"/>
    <property type="match status" value="1"/>
</dbReference>
<evidence type="ECO:0000313" key="5">
    <source>
        <dbReference type="EMBL" id="GMH70826.1"/>
    </source>
</evidence>
<proteinExistence type="predicted"/>
<comment type="caution">
    <text evidence="5">The sequence shown here is derived from an EMBL/GenBank/DDBJ whole genome shotgun (WGS) entry which is preliminary data.</text>
</comment>
<sequence>MILSHSIKVGLFSTSSSPGVLPFYPVLARRQICSMIIDTILNDRQAGTRTAEAITFSMESLGAAFTLPIENSQASIQIIRNALKIYATWITTCPSSAKPFEPQFIRDITSHISLLFDRSQYSNSASSSNIDEHVKIVNAALDVFTTLFRNRGQDLDDDTYSHCIRVYLGMCDSFLHTVEAEDIGSKVAQQMTRQMFESYIRSVNVLNPSHPSVQSLWNLLQKFSLRWCHRLTFIENWSAVCYALTKETSMAIECLGNIFCTPSRNGKRNTILPSYETRFMLVIEKAIEEEDQKALAAVLTSSKFVLGCNFKGTKVLIKSLNNAITTILEQDIDEDAQPRRWRGESSQQPNTYGGFELKLLRKACLEVLSTEICLAKPAQISSLLTAIMYTERTPTNVQKLLILMYAFMHVASASTCATLSDHILSQLADTLRANPPSGWKLPTILVAFEVLGFACDLPKHKLPIARITGSVISYCQKVLVMINNNASKTARPQGTIEGRLSSSSQSREKQLLLKSALVCLSKWVMTYPFVLNEMLPSSGAGAAASGPSMSSMASQLIKLAWEASISKILSEDTQAPAVILHQFIMRRPRNADDCLDERIAIRTALGDSIKGMTEEEIHNKSHEYAKKHVRYFLLEGRTLLTLVDGGMYWDREGGNNGHSKGDDVLVIARDATGKYCWRVNSVEDKDYDLEGIVEEGEREDSTTSTKEEDPNGASTGLPPPPPPPVNDPLAMILSLDDEDEEKSEVSSATSVVDFVDTCAEKEETASPSPSSSPNKPKPTTNSTTTRTTTTNEDNEVVEDYYELFSWHNTRRLLSQLGFLNVETWGRLEILDGTKQLVSKIVALDDTPEKDQFVVWVLRAVNQEVEGKQRIKILDYGDEPPSSAEQATLKYDTFLQELGTKIETGAHAKFMDCTNPEQIEGEFIYCESELEEVLFKVPTLPMANKTGEPLETNPALNAVGINTGDDLVNGIKKDLKNNVIVLYNDCEQQYSPDTLIWSTAYGIASAHVILIIDPLANGNYRIRVHADPSSKVFDVGAQTIGPILDGMVLNEELLPRLVRQTVISVSKAIIEFERKEGASSGKRKTLNLSGSSEPSNSGNSEKAHAFIKRQRILSRIYNEHACHIPTSQFLGMMFKGSFDHLRILGKGREWSNCSPPKVDRNVALSVLAGEGHDHGSPRVEVHKGGGGGNLEAQLQQAKRDEETTTTTNNNKKKNTGSTRTVVEEASF</sequence>
<dbReference type="PANTHER" id="PTHR21344:SF1">
    <property type="entry name" value="RAL GTPASE-ACTIVATING PROTEIN SUBUNIT BETA"/>
    <property type="match status" value="1"/>
</dbReference>
<dbReference type="InterPro" id="IPR000331">
    <property type="entry name" value="Rap/Ran_GAP_dom"/>
</dbReference>
<dbReference type="InterPro" id="IPR016024">
    <property type="entry name" value="ARM-type_fold"/>
</dbReference>
<evidence type="ECO:0000256" key="1">
    <source>
        <dbReference type="ARBA" id="ARBA00022468"/>
    </source>
</evidence>
<evidence type="ECO:0000259" key="4">
    <source>
        <dbReference type="Pfam" id="PF20412"/>
    </source>
</evidence>
<dbReference type="Gene3D" id="3.40.50.11210">
    <property type="entry name" value="Rap/Ran-GAP"/>
    <property type="match status" value="1"/>
</dbReference>
<name>A0A9W7AHG3_9STRA</name>
<dbReference type="GO" id="GO:0051056">
    <property type="term" value="P:regulation of small GTPase mediated signal transduction"/>
    <property type="evidence" value="ECO:0007669"/>
    <property type="project" value="InterPro"/>
</dbReference>
<feature type="region of interest" description="Disordered" evidence="2">
    <location>
        <begin position="760"/>
        <end position="793"/>
    </location>
</feature>
<gene>
    <name evidence="5" type="ORF">TrLO_g10966</name>
</gene>
<feature type="compositionally biased region" description="Low complexity" evidence="2">
    <location>
        <begin position="1088"/>
        <end position="1099"/>
    </location>
</feature>
<dbReference type="Proteomes" id="UP001165122">
    <property type="component" value="Unassembled WGS sequence"/>
</dbReference>
<evidence type="ECO:0000256" key="2">
    <source>
        <dbReference type="SAM" id="MobiDB-lite"/>
    </source>
</evidence>
<dbReference type="SUPFAM" id="SSF48371">
    <property type="entry name" value="ARM repeat"/>
    <property type="match status" value="1"/>
</dbReference>
<protein>
    <recommendedName>
        <fullName evidence="7">Rap-GAP domain-containing protein</fullName>
    </recommendedName>
</protein>
<feature type="compositionally biased region" description="Pro residues" evidence="2">
    <location>
        <begin position="717"/>
        <end position="726"/>
    </location>
</feature>
<feature type="compositionally biased region" description="Basic and acidic residues" evidence="2">
    <location>
        <begin position="699"/>
        <end position="709"/>
    </location>
</feature>
<evidence type="ECO:0000313" key="6">
    <source>
        <dbReference type="Proteomes" id="UP001165122"/>
    </source>
</evidence>
<dbReference type="Pfam" id="PF20412">
    <property type="entry name" value="RALGAPB_N"/>
    <property type="match status" value="1"/>
</dbReference>
<dbReference type="OrthoDB" id="1749473at2759"/>
<feature type="compositionally biased region" description="Acidic residues" evidence="2">
    <location>
        <begin position="688"/>
        <end position="698"/>
    </location>
</feature>
<reference evidence="6" key="1">
    <citation type="journal article" date="2023" name="Commun. Biol.">
        <title>Genome analysis of Parmales, the sister group of diatoms, reveals the evolutionary specialization of diatoms from phago-mixotrophs to photoautotrophs.</title>
        <authorList>
            <person name="Ban H."/>
            <person name="Sato S."/>
            <person name="Yoshikawa S."/>
            <person name="Yamada K."/>
            <person name="Nakamura Y."/>
            <person name="Ichinomiya M."/>
            <person name="Sato N."/>
            <person name="Blanc-Mathieu R."/>
            <person name="Endo H."/>
            <person name="Kuwata A."/>
            <person name="Ogata H."/>
        </authorList>
    </citation>
    <scope>NUCLEOTIDE SEQUENCE [LARGE SCALE GENOMIC DNA]</scope>
    <source>
        <strain evidence="6">NIES 3700</strain>
    </source>
</reference>
<dbReference type="InterPro" id="IPR046859">
    <property type="entry name" value="RGPA/RALGAPB_N"/>
</dbReference>
<feature type="region of interest" description="Disordered" evidence="2">
    <location>
        <begin position="688"/>
        <end position="730"/>
    </location>
</feature>
<keyword evidence="1" id="KW-0343">GTPase activation</keyword>
<dbReference type="EMBL" id="BRXW01000628">
    <property type="protein sequence ID" value="GMH70826.1"/>
    <property type="molecule type" value="Genomic_DNA"/>
</dbReference>
<feature type="region of interest" description="Disordered" evidence="2">
    <location>
        <begin position="1181"/>
        <end position="1226"/>
    </location>
</feature>
<dbReference type="PANTHER" id="PTHR21344">
    <property type="entry name" value="RAL GTPASE-ACTIVATING PROTEIN SUBUNIT BETA"/>
    <property type="match status" value="1"/>
</dbReference>
<feature type="region of interest" description="Disordered" evidence="2">
    <location>
        <begin position="1080"/>
        <end position="1101"/>
    </location>
</feature>
<dbReference type="GO" id="GO:0005096">
    <property type="term" value="F:GTPase activator activity"/>
    <property type="evidence" value="ECO:0007669"/>
    <property type="project" value="UniProtKB-KW"/>
</dbReference>
<keyword evidence="6" id="KW-1185">Reference proteome</keyword>
<evidence type="ECO:0008006" key="7">
    <source>
        <dbReference type="Google" id="ProtNLM"/>
    </source>
</evidence>
<evidence type="ECO:0000259" key="3">
    <source>
        <dbReference type="Pfam" id="PF02145"/>
    </source>
</evidence>
<organism evidence="5 6">
    <name type="scientific">Triparma laevis f. longispina</name>
    <dbReference type="NCBI Taxonomy" id="1714387"/>
    <lineage>
        <taxon>Eukaryota</taxon>
        <taxon>Sar</taxon>
        <taxon>Stramenopiles</taxon>
        <taxon>Ochrophyta</taxon>
        <taxon>Bolidophyceae</taxon>
        <taxon>Parmales</taxon>
        <taxon>Triparmaceae</taxon>
        <taxon>Triparma</taxon>
    </lineage>
</organism>
<feature type="compositionally biased region" description="Low complexity" evidence="2">
    <location>
        <begin position="765"/>
        <end position="791"/>
    </location>
</feature>
<dbReference type="AlphaFoldDB" id="A0A9W7AHG3"/>
<dbReference type="InterPro" id="IPR039930">
    <property type="entry name" value="RALGAPB"/>
</dbReference>
<dbReference type="InterPro" id="IPR035974">
    <property type="entry name" value="Rap/Ran-GAP_sf"/>
</dbReference>
<feature type="domain" description="Rap-GAP" evidence="3">
    <location>
        <begin position="886"/>
        <end position="1069"/>
    </location>
</feature>
<dbReference type="Pfam" id="PF02145">
    <property type="entry name" value="Rap_GAP"/>
    <property type="match status" value="1"/>
</dbReference>